<accession>A0AAW8ESV6</accession>
<dbReference type="EMBL" id="JAUSXV010000001">
    <property type="protein sequence ID" value="MDQ0646530.1"/>
    <property type="molecule type" value="Genomic_DNA"/>
</dbReference>
<sequence>MNAEPLALDAARRGGDTGYDPDRDLILADATPNPIHTRIVSGRAHRIRDSLAYVLALWELHRTGDTIVDGEQRIARAARVLDEVLSLQDTDPSSSTYGLWAYWAEEPLSEMTPPDWNWADFLGEFLSLILLRHGADLDPSLRERARAALGHASASIIRRDVDLDYTNIAVKGAFVTLAAGRVLEDDELTAYGRERLHRLHASLTESRSFAEYNSPTYWHVVMAAFTGIRQYIADPELVDLAEDLERVAWEHFLARWHPPTGQLAGPMARCYATDLHRRPGPLLVVQRVASDTWRFFDESTLPADVQAAHDAVLDYRIPDDLRPLLDRSGESPTVRETFVETHYIPDQVAGISAAAAKGHPPIAVPTVGTSWQEGAATLGSVNFGDTWVQRRPLLGYWAEPGDDPSEVAAIARYVSVEVLRDGHGFAGGSFSAAQEGGDVLWSLSCATPSGDAHIHLDTIQAGEAVPTTTLTVRFSIRGLDDADVLVDGSPLGDAPQDGVHHVRVLTRAIRLEWLLAAARFEGAERSARVVRADDGLDIDIAWVDGREPLDIVFTDVADVFASGLVRLRNGELDDARVAVEHGDGVILLRRELTGGGDLALLAPTTPGSRLEHALVAARNLP</sequence>
<evidence type="ECO:0000313" key="2">
    <source>
        <dbReference type="Proteomes" id="UP001244427"/>
    </source>
</evidence>
<gene>
    <name evidence="1" type="ORF">QFZ53_000726</name>
</gene>
<protein>
    <recommendedName>
        <fullName evidence="3">Heparinase II/III-like protein</fullName>
    </recommendedName>
</protein>
<evidence type="ECO:0000313" key="1">
    <source>
        <dbReference type="EMBL" id="MDQ0646530.1"/>
    </source>
</evidence>
<reference evidence="1 2" key="1">
    <citation type="submission" date="2023-07" db="EMBL/GenBank/DDBJ databases">
        <title>Comparative genomics of wheat-associated soil bacteria to identify genetic determinants of phenazine resistance.</title>
        <authorList>
            <person name="Mouncey N."/>
        </authorList>
    </citation>
    <scope>NUCLEOTIDE SEQUENCE [LARGE SCALE GENOMIC DNA]</scope>
    <source>
        <strain evidence="1 2">W4I9-1</strain>
    </source>
</reference>
<dbReference type="AlphaFoldDB" id="A0AAW8ESV6"/>
<dbReference type="PANTHER" id="PTHR40616:SF1">
    <property type="entry name" value="LINALOOL DEHYDRATASE_ISOMERASE DOMAIN-CONTAINING PROTEIN"/>
    <property type="match status" value="1"/>
</dbReference>
<evidence type="ECO:0008006" key="3">
    <source>
        <dbReference type="Google" id="ProtNLM"/>
    </source>
</evidence>
<name>A0AAW8ESV6_9MICO</name>
<organism evidence="1 2">
    <name type="scientific">Microbacterium natoriense</name>
    <dbReference type="NCBI Taxonomy" id="284570"/>
    <lineage>
        <taxon>Bacteria</taxon>
        <taxon>Bacillati</taxon>
        <taxon>Actinomycetota</taxon>
        <taxon>Actinomycetes</taxon>
        <taxon>Micrococcales</taxon>
        <taxon>Microbacteriaceae</taxon>
        <taxon>Microbacterium</taxon>
    </lineage>
</organism>
<proteinExistence type="predicted"/>
<comment type="caution">
    <text evidence="1">The sequence shown here is derived from an EMBL/GenBank/DDBJ whole genome shotgun (WGS) entry which is preliminary data.</text>
</comment>
<dbReference type="PANTHER" id="PTHR40616">
    <property type="entry name" value="LINALOOL DEHYDRATASE_ISOMERASE DOMAIN-CONTAINING PROTEIN"/>
    <property type="match status" value="1"/>
</dbReference>
<keyword evidence="2" id="KW-1185">Reference proteome</keyword>
<dbReference type="RefSeq" id="WP_307293613.1">
    <property type="nucleotide sequence ID" value="NZ_JAUSXV010000001.1"/>
</dbReference>
<dbReference type="Proteomes" id="UP001244427">
    <property type="component" value="Unassembled WGS sequence"/>
</dbReference>